<evidence type="ECO:0000256" key="9">
    <source>
        <dbReference type="SAM" id="MobiDB-lite"/>
    </source>
</evidence>
<feature type="transmembrane region" description="Helical" evidence="10">
    <location>
        <begin position="126"/>
        <end position="150"/>
    </location>
</feature>
<feature type="domain" description="ABC transmembrane type-1" evidence="12">
    <location>
        <begin position="70"/>
        <end position="368"/>
    </location>
</feature>
<feature type="transmembrane region" description="Helical" evidence="10">
    <location>
        <begin position="731"/>
        <end position="755"/>
    </location>
</feature>
<dbReference type="SMART" id="SM00382">
    <property type="entry name" value="AAA"/>
    <property type="match status" value="2"/>
</dbReference>
<dbReference type="PANTHER" id="PTHR43394:SF1">
    <property type="entry name" value="ATP-BINDING CASSETTE SUB-FAMILY B MEMBER 10, MITOCHONDRIAL"/>
    <property type="match status" value="1"/>
</dbReference>
<evidence type="ECO:0000256" key="5">
    <source>
        <dbReference type="ARBA" id="ARBA00022741"/>
    </source>
</evidence>
<dbReference type="InterPro" id="IPR011527">
    <property type="entry name" value="ABC1_TM_dom"/>
</dbReference>
<gene>
    <name evidence="13" type="ORF">DEBURN_LOCUS1558</name>
</gene>
<accession>A0A9N8VA93</accession>
<dbReference type="FunFam" id="3.40.50.300:FF:000916">
    <property type="entry name" value="ABC transporter B family member 9"/>
    <property type="match status" value="1"/>
</dbReference>
<evidence type="ECO:0000256" key="1">
    <source>
        <dbReference type="ARBA" id="ARBA00004141"/>
    </source>
</evidence>
<dbReference type="Gene3D" id="3.40.50.300">
    <property type="entry name" value="P-loop containing nucleotide triphosphate hydrolases"/>
    <property type="match status" value="2"/>
</dbReference>
<dbReference type="CDD" id="cd18577">
    <property type="entry name" value="ABC_6TM_Pgp_ABCB1_D1_like"/>
    <property type="match status" value="1"/>
</dbReference>
<dbReference type="FunFam" id="1.20.1560.10:FF:000009">
    <property type="entry name" value="ABC transporter B family member 1"/>
    <property type="match status" value="1"/>
</dbReference>
<name>A0A9N8VA93_9GLOM</name>
<dbReference type="SUPFAM" id="SSF52540">
    <property type="entry name" value="P-loop containing nucleoside triphosphate hydrolases"/>
    <property type="match status" value="2"/>
</dbReference>
<comment type="caution">
    <text evidence="13">The sequence shown here is derived from an EMBL/GenBank/DDBJ whole genome shotgun (WGS) entry which is preliminary data.</text>
</comment>
<evidence type="ECO:0000256" key="3">
    <source>
        <dbReference type="ARBA" id="ARBA00022448"/>
    </source>
</evidence>
<dbReference type="EMBL" id="CAJVPK010000070">
    <property type="protein sequence ID" value="CAG8442587.1"/>
    <property type="molecule type" value="Genomic_DNA"/>
</dbReference>
<keyword evidence="14" id="KW-1185">Reference proteome</keyword>
<dbReference type="PROSITE" id="PS50929">
    <property type="entry name" value="ABC_TM1F"/>
    <property type="match status" value="2"/>
</dbReference>
<keyword evidence="8 10" id="KW-0472">Membrane</keyword>
<evidence type="ECO:0000256" key="4">
    <source>
        <dbReference type="ARBA" id="ARBA00022692"/>
    </source>
</evidence>
<dbReference type="InterPro" id="IPR027417">
    <property type="entry name" value="P-loop_NTPase"/>
</dbReference>
<dbReference type="InterPro" id="IPR017871">
    <property type="entry name" value="ABC_transporter-like_CS"/>
</dbReference>
<evidence type="ECO:0000256" key="6">
    <source>
        <dbReference type="ARBA" id="ARBA00022840"/>
    </source>
</evidence>
<feature type="transmembrane region" description="Helical" evidence="10">
    <location>
        <begin position="225"/>
        <end position="244"/>
    </location>
</feature>
<feature type="compositionally biased region" description="Acidic residues" evidence="9">
    <location>
        <begin position="657"/>
        <end position="666"/>
    </location>
</feature>
<keyword evidence="5" id="KW-0547">Nucleotide-binding</keyword>
<dbReference type="Gene3D" id="1.20.1560.10">
    <property type="entry name" value="ABC transporter type 1, transmembrane domain"/>
    <property type="match status" value="1"/>
</dbReference>
<evidence type="ECO:0000256" key="2">
    <source>
        <dbReference type="ARBA" id="ARBA00007577"/>
    </source>
</evidence>
<dbReference type="GO" id="GO:0015421">
    <property type="term" value="F:ABC-type oligopeptide transporter activity"/>
    <property type="evidence" value="ECO:0007669"/>
    <property type="project" value="TreeGrafter"/>
</dbReference>
<keyword evidence="3" id="KW-0813">Transport</keyword>
<reference evidence="13" key="1">
    <citation type="submission" date="2021-06" db="EMBL/GenBank/DDBJ databases">
        <authorList>
            <person name="Kallberg Y."/>
            <person name="Tangrot J."/>
            <person name="Rosling A."/>
        </authorList>
    </citation>
    <scope>NUCLEOTIDE SEQUENCE</scope>
    <source>
        <strain evidence="13">AZ414A</strain>
    </source>
</reference>
<dbReference type="FunFam" id="3.40.50.300:FF:000205">
    <property type="entry name" value="ABC transporter B family member 4"/>
    <property type="match status" value="1"/>
</dbReference>
<dbReference type="FunFam" id="1.20.1560.10:FF:000102">
    <property type="entry name" value="ABC multidrug transporter Mdr1"/>
    <property type="match status" value="1"/>
</dbReference>
<comment type="similarity">
    <text evidence="2">Belongs to the ABC transporter superfamily. ABCB family. Multidrug resistance exporter (TC 3.A.1.201) subfamily.</text>
</comment>
<comment type="subcellular location">
    <subcellularLocation>
        <location evidence="1">Membrane</location>
        <topology evidence="1">Multi-pass membrane protein</topology>
    </subcellularLocation>
</comment>
<evidence type="ECO:0000256" key="8">
    <source>
        <dbReference type="ARBA" id="ARBA00023136"/>
    </source>
</evidence>
<feature type="region of interest" description="Disordered" evidence="9">
    <location>
        <begin position="649"/>
        <end position="675"/>
    </location>
</feature>
<proteinExistence type="inferred from homology"/>
<feature type="transmembrane region" description="Helical" evidence="10">
    <location>
        <begin position="342"/>
        <end position="360"/>
    </location>
</feature>
<feature type="transmembrane region" description="Helical" evidence="10">
    <location>
        <begin position="66"/>
        <end position="90"/>
    </location>
</feature>
<keyword evidence="7 10" id="KW-1133">Transmembrane helix</keyword>
<feature type="domain" description="ABC transmembrane type-1" evidence="12">
    <location>
        <begin position="734"/>
        <end position="1021"/>
    </location>
</feature>
<dbReference type="GO" id="GO:0005524">
    <property type="term" value="F:ATP binding"/>
    <property type="evidence" value="ECO:0007669"/>
    <property type="project" value="UniProtKB-KW"/>
</dbReference>
<dbReference type="Proteomes" id="UP000789706">
    <property type="component" value="Unassembled WGS sequence"/>
</dbReference>
<feature type="transmembrane region" description="Helical" evidence="10">
    <location>
        <begin position="775"/>
        <end position="801"/>
    </location>
</feature>
<dbReference type="CDD" id="cd03249">
    <property type="entry name" value="ABC_MTABC3_MDL1_MDL2"/>
    <property type="match status" value="2"/>
</dbReference>
<evidence type="ECO:0000259" key="12">
    <source>
        <dbReference type="PROSITE" id="PS50929"/>
    </source>
</evidence>
<organism evidence="13 14">
    <name type="scientific">Diversispora eburnea</name>
    <dbReference type="NCBI Taxonomy" id="1213867"/>
    <lineage>
        <taxon>Eukaryota</taxon>
        <taxon>Fungi</taxon>
        <taxon>Fungi incertae sedis</taxon>
        <taxon>Mucoromycota</taxon>
        <taxon>Glomeromycotina</taxon>
        <taxon>Glomeromycetes</taxon>
        <taxon>Diversisporales</taxon>
        <taxon>Diversisporaceae</taxon>
        <taxon>Diversispora</taxon>
    </lineage>
</organism>
<dbReference type="InterPro" id="IPR003593">
    <property type="entry name" value="AAA+_ATPase"/>
</dbReference>
<keyword evidence="6" id="KW-0067">ATP-binding</keyword>
<dbReference type="PROSITE" id="PS00211">
    <property type="entry name" value="ABC_TRANSPORTER_1"/>
    <property type="match status" value="2"/>
</dbReference>
<feature type="compositionally biased region" description="Polar residues" evidence="9">
    <location>
        <begin position="1"/>
        <end position="11"/>
    </location>
</feature>
<dbReference type="InterPro" id="IPR039421">
    <property type="entry name" value="Type_1_exporter"/>
</dbReference>
<dbReference type="CDD" id="cd18578">
    <property type="entry name" value="ABC_6TM_Pgp_ABCB1_D2_like"/>
    <property type="match status" value="1"/>
</dbReference>
<feature type="transmembrane region" description="Helical" evidence="10">
    <location>
        <begin position="957"/>
        <end position="982"/>
    </location>
</feature>
<dbReference type="GO" id="GO:0016887">
    <property type="term" value="F:ATP hydrolysis activity"/>
    <property type="evidence" value="ECO:0007669"/>
    <property type="project" value="InterPro"/>
</dbReference>
<feature type="domain" description="ABC transporter" evidence="11">
    <location>
        <begin position="1057"/>
        <end position="1293"/>
    </location>
</feature>
<feature type="domain" description="ABC transporter" evidence="11">
    <location>
        <begin position="405"/>
        <end position="645"/>
    </location>
</feature>
<sequence length="1301" mass="142717">MSNDSDNNNEVDLSIVDTLPPQKSTKGDDDENEIDLKKSKKKKETKEKAETIPFSKIFQFASPLDILYMVVGSLCAMASGSALPVMTIIFSDFILAFYEFEYVKDSNIGDLGIARNKLDEDVRKNVFKFLILGGATCIVCYFQMSLWMIAGERQAARIRRLYYSSILRQDIAFFDSISTGDVTTRISGDINAYQEGISEKIGFIIQLTVTFFAGFIIAFTKGWKLSLVLCSVIPLLVGSGGIMAKAIASDSSEGQDAYASAGGVAEQVLSGIRTVVAFGGQKRERKRYEKELEVAYKSGRRKAFISGIGLGSMMLIMFGSYGLAFWYGGVLIVNREMNGAEVLNVFFAILIGSFSIGNAAPHFTSVGNASGAAAKLFGVIRRVPAIDSSDEKGIKLTRSKLQGKIEFKNVDFHYPTRPEVPILKNFSLVIEPGEIVALVGASGSGKSTIVNLLERFYDPVNGSITLDGVDIKDINVKSLRSQIGLVGQEPVLFPESIKQNIIWGADLSQKEPSMDDIIEACKKANAVDFIEDLPKKYDTLVGEKGALLSGGQKQRIAIARALIKDPPILLLDEATSALDTESERLVQGALDNAATNRTSIVIAHRLSTIKNADKIVVMSDGEIKEIGRHEELINKKSVYHGLVKAQELKTKKMSTDNENDDEEEDSSISSTPDNDTTILIDEKKHKLQRISTKASTVKTTKTDEEIQEEEKEKLKEKMPLLRIAKLCKPEFGMLFLGVFGAAVNGSMPLFSLVFASILEAFAETDMVQLKKEANFWASGFALLAVVSFLANLFQLSMFMWAGERLTKRLRILTFEAFLRQEIGYFDDSKNGTGVLTSKLAVDATRVEGLAGSLMGAVIQNVTNVAVGFGLAFGFGWKLTLVILSAAPVVAIAGFLEMKSLAGFSLKTRKAYEGTGQIVQQSVSNMRTIASLNLENTFKNMYFEAIKEPHRIAIKGSLLSSIGFGISQGFLYFIWSLAFWYGAQLVKTGEYTLERMFRVLFAVIFCAMALGQMSTFAPNTAKAKIAALSIFEAIDRKSKIDPSDTEGKDRPAPVTGESDFREVQFNYPARPEVQILRGLNLKVLAGKKIALVGSSGSGKSTVISLLLRFYDINSGEIDVERVEIRNWNLEYLRSNMALVAQEPLLFDVTIGENIAYGKEGCSQEEIEEAAKGANIHNFIVSLPNGYNTRVGEKGAQLSGGQKQRIAIARAIIRSPKLLLLDEATSALDSESEKIVQVALDKISQGRTTLTIAHRLSTIQDADLILVCKKGKIIESGKHMELINNQGLYYELVNKQTLLKKKA</sequence>
<dbReference type="OrthoDB" id="6500128at2759"/>
<keyword evidence="4 10" id="KW-0812">Transmembrane</keyword>
<evidence type="ECO:0000313" key="14">
    <source>
        <dbReference type="Proteomes" id="UP000789706"/>
    </source>
</evidence>
<feature type="transmembrane region" description="Helical" evidence="10">
    <location>
        <begin position="878"/>
        <end position="895"/>
    </location>
</feature>
<dbReference type="SUPFAM" id="SSF90123">
    <property type="entry name" value="ABC transporter transmembrane region"/>
    <property type="match status" value="2"/>
</dbReference>
<dbReference type="InterPro" id="IPR003439">
    <property type="entry name" value="ABC_transporter-like_ATP-bd"/>
</dbReference>
<dbReference type="GO" id="GO:0005743">
    <property type="term" value="C:mitochondrial inner membrane"/>
    <property type="evidence" value="ECO:0007669"/>
    <property type="project" value="TreeGrafter"/>
</dbReference>
<dbReference type="GO" id="GO:0090374">
    <property type="term" value="P:oligopeptide export from mitochondrion"/>
    <property type="evidence" value="ECO:0007669"/>
    <property type="project" value="TreeGrafter"/>
</dbReference>
<feature type="transmembrane region" description="Helical" evidence="10">
    <location>
        <begin position="994"/>
        <end position="1016"/>
    </location>
</feature>
<protein>
    <submittedName>
        <fullName evidence="13">2334_t:CDS:1</fullName>
    </submittedName>
</protein>
<dbReference type="PROSITE" id="PS50893">
    <property type="entry name" value="ABC_TRANSPORTER_2"/>
    <property type="match status" value="2"/>
</dbReference>
<dbReference type="PANTHER" id="PTHR43394">
    <property type="entry name" value="ATP-DEPENDENT PERMEASE MDL1, MITOCHONDRIAL"/>
    <property type="match status" value="1"/>
</dbReference>
<evidence type="ECO:0000256" key="7">
    <source>
        <dbReference type="ARBA" id="ARBA00022989"/>
    </source>
</evidence>
<evidence type="ECO:0000313" key="13">
    <source>
        <dbReference type="EMBL" id="CAG8442587.1"/>
    </source>
</evidence>
<evidence type="ECO:0000259" key="11">
    <source>
        <dbReference type="PROSITE" id="PS50893"/>
    </source>
</evidence>
<dbReference type="InterPro" id="IPR036640">
    <property type="entry name" value="ABC1_TM_sf"/>
</dbReference>
<dbReference type="Pfam" id="PF00005">
    <property type="entry name" value="ABC_tran"/>
    <property type="match status" value="2"/>
</dbReference>
<feature type="transmembrane region" description="Helical" evidence="10">
    <location>
        <begin position="201"/>
        <end position="219"/>
    </location>
</feature>
<dbReference type="Pfam" id="PF00664">
    <property type="entry name" value="ABC_membrane"/>
    <property type="match status" value="2"/>
</dbReference>
<evidence type="ECO:0000256" key="10">
    <source>
        <dbReference type="SAM" id="Phobius"/>
    </source>
</evidence>
<feature type="transmembrane region" description="Helical" evidence="10">
    <location>
        <begin position="303"/>
        <end position="327"/>
    </location>
</feature>
<feature type="region of interest" description="Disordered" evidence="9">
    <location>
        <begin position="1"/>
        <end position="42"/>
    </location>
</feature>